<organism evidence="8 9">
    <name type="scientific">Pararhodospirillum oryzae</name>
    <dbReference type="NCBI Taxonomy" id="478448"/>
    <lineage>
        <taxon>Bacteria</taxon>
        <taxon>Pseudomonadati</taxon>
        <taxon>Pseudomonadota</taxon>
        <taxon>Alphaproteobacteria</taxon>
        <taxon>Rhodospirillales</taxon>
        <taxon>Rhodospirillaceae</taxon>
        <taxon>Pararhodospirillum</taxon>
    </lineage>
</organism>
<keyword evidence="9" id="KW-1185">Reference proteome</keyword>
<keyword evidence="2 6" id="KW-0812">Transmembrane</keyword>
<feature type="domain" description="Translocation and assembly module TamB C-terminal" evidence="7">
    <location>
        <begin position="1137"/>
        <end position="1490"/>
    </location>
</feature>
<feature type="transmembrane region" description="Helical" evidence="6">
    <location>
        <begin position="28"/>
        <end position="51"/>
    </location>
</feature>
<dbReference type="RefSeq" id="WP_147163679.1">
    <property type="nucleotide sequence ID" value="NZ_BJZO01000043.1"/>
</dbReference>
<name>A0A512H897_9PROT</name>
<proteinExistence type="predicted"/>
<protein>
    <submittedName>
        <fullName evidence="8">Translocation/assembly module TamB</fullName>
    </submittedName>
</protein>
<keyword evidence="4 6" id="KW-0472">Membrane</keyword>
<dbReference type="GO" id="GO:0005886">
    <property type="term" value="C:plasma membrane"/>
    <property type="evidence" value="ECO:0007669"/>
    <property type="project" value="InterPro"/>
</dbReference>
<comment type="caution">
    <text evidence="8">The sequence shown here is derived from an EMBL/GenBank/DDBJ whole genome shotgun (WGS) entry which is preliminary data.</text>
</comment>
<accession>A0A512H897</accession>
<feature type="region of interest" description="Disordered" evidence="5">
    <location>
        <begin position="1"/>
        <end position="22"/>
    </location>
</feature>
<sequence>MADDSDTKTPASSAPAPGSRRRRRAWRVLGATVALVTATPLALGGAGALWLDSAAGHAWLSQTLESLVDDPTGVRLRLDTVEGSLWGDLRITGLVLEDPAGPWLTLPEARLAWSPAGLLGGRLVVRDLELRRPVFERLPETQPSPEEDTSEGLDWLALVARVRLERLAVEGLEVGEALAGQRVRLDVDGGLDQGTAPGSTRVHLDAVRTDGVPGALAGDATLARDPLALDLDLRLVEPAGGALGGLLGLADRPAVDVRIEGSGPLADWPARITASVEDVATLAGTVRLGWPDLRAGLDVRLVPGPKAPPMLAAGAGPEGMRILGDVALPGEGAVHLDELLAEGAGWRVHAKGGVEAGETGALTLDADVNLDHPPALALVAPTLEGGTAHLAVSARGTRARPRVDARLDAGALALPDVMALEGLGLVATLAPDPATAGALALSVTGGPQGLSLPAAGAGGAALVGPAPAFVVRAFLDPDGGPLRLETASVSGAGFDLDVSGRYDPAQGRAEAVQLVLAVPDLAPLSPGLGLGARLEAHAEALAFGPGGAAGAVDLGVALSPDPARLDPALAELLGPTPALSARVSLGGEGDARESPRVRLQDLKLETNAVTGTGEGTLEAGDTLAARLTLAVANPALLGAGLGGGPLTLSVDAKGAIADPTVVATLEGARLSGLGPVWEGLRVRVEAASVTQAPTGRVEAEARAGRLPVRLSLPFAVEKGFSALVVEDATLTAGSASVTARAHLDPARLERATARVNVAVPDLAVLAPLGVPALGGRLDAQARLEPDRAGKGVVTLEARAPGLRLNGQGLGRLEAKARVDDPLAKPAITASVSLAGGGSGPVSWRQLGIEARGPLDSLGLAARVEGALRAGATDQPLKGRLDARWKGGAAPRLEVSTLDVSAGTHRVALAAPTAVRLGGGTTRLEETRLTVDRGQLTLAGGLGANGRVQARLEAAAVPLGLADLFAPTLGLEGRLEGTVNVAGTPSRPTGKAALVVRQLRAGALAGHRVDAFLEATVDRALTASLRLEGLPGEPLQAQARLPLPRGLAAVGPGTPVDAWVRWKGDIHDLWDMTPLIEHRPSGPTTVDLSVAGTVGAPRLSGGVRLEKGRYENLLTGTLLKDLDLDVSATADQRLVVRLRGTDGGPGTVALDGALDLSSPGLPQGDVKVAARNATLVRRDEATATLDADLTLALRETGAALAGTVTTQKVAVRLINSMGASIPDLPVMEVGGRGQPATRAQALAARARGEDARNPGLPVALDLKVSLPNRVYVTGQGVNTEWKGALTVGGTAAQPVVVGTIENLRGQVDFLGRTFSLKDSVIRFDGGRRLDPGLDIRATNDTGDVTAVVRVTGTASAPDLSFSSEPALPPDEVVAHILFGKSSGELSAIEAVQLARAVGELGGFGTGGSFVESLRDATGLDVLKLGEGDKGGTTVQAGTYVRENVYVGVVQGMGLGDSAVEVQVELTPSLNLETRAGAGGAGEAGLFWKRDY</sequence>
<dbReference type="InterPro" id="IPR007452">
    <property type="entry name" value="TamB_C"/>
</dbReference>
<evidence type="ECO:0000259" key="7">
    <source>
        <dbReference type="Pfam" id="PF04357"/>
    </source>
</evidence>
<reference evidence="8 9" key="1">
    <citation type="submission" date="2019-07" db="EMBL/GenBank/DDBJ databases">
        <title>Whole genome shotgun sequence of Rhodospirillum oryzae NBRC 107573.</title>
        <authorList>
            <person name="Hosoyama A."/>
            <person name="Uohara A."/>
            <person name="Ohji S."/>
            <person name="Ichikawa N."/>
        </authorList>
    </citation>
    <scope>NUCLEOTIDE SEQUENCE [LARGE SCALE GENOMIC DNA]</scope>
    <source>
        <strain evidence="8 9">NBRC 107573</strain>
    </source>
</reference>
<evidence type="ECO:0000256" key="2">
    <source>
        <dbReference type="ARBA" id="ARBA00022692"/>
    </source>
</evidence>
<dbReference type="GO" id="GO:0009306">
    <property type="term" value="P:protein secretion"/>
    <property type="evidence" value="ECO:0007669"/>
    <property type="project" value="InterPro"/>
</dbReference>
<dbReference type="Pfam" id="PF04357">
    <property type="entry name" value="TamB"/>
    <property type="match status" value="1"/>
</dbReference>
<dbReference type="OrthoDB" id="7784409at2"/>
<dbReference type="PANTHER" id="PTHR36985:SF1">
    <property type="entry name" value="TRANSLOCATION AND ASSEMBLY MODULE SUBUNIT TAMB"/>
    <property type="match status" value="1"/>
</dbReference>
<evidence type="ECO:0000256" key="4">
    <source>
        <dbReference type="ARBA" id="ARBA00023136"/>
    </source>
</evidence>
<evidence type="ECO:0000313" key="8">
    <source>
        <dbReference type="EMBL" id="GEO81648.1"/>
    </source>
</evidence>
<dbReference type="PANTHER" id="PTHR36985">
    <property type="entry name" value="TRANSLOCATION AND ASSEMBLY MODULE SUBUNIT TAMB"/>
    <property type="match status" value="1"/>
</dbReference>
<dbReference type="GO" id="GO:0097347">
    <property type="term" value="C:TAM protein secretion complex"/>
    <property type="evidence" value="ECO:0007669"/>
    <property type="project" value="TreeGrafter"/>
</dbReference>
<evidence type="ECO:0000256" key="3">
    <source>
        <dbReference type="ARBA" id="ARBA00022989"/>
    </source>
</evidence>
<evidence type="ECO:0000256" key="1">
    <source>
        <dbReference type="ARBA" id="ARBA00004167"/>
    </source>
</evidence>
<keyword evidence="3 6" id="KW-1133">Transmembrane helix</keyword>
<dbReference type="Proteomes" id="UP000321567">
    <property type="component" value="Unassembled WGS sequence"/>
</dbReference>
<evidence type="ECO:0000313" key="9">
    <source>
        <dbReference type="Proteomes" id="UP000321567"/>
    </source>
</evidence>
<comment type="subcellular location">
    <subcellularLocation>
        <location evidence="1">Membrane</location>
        <topology evidence="1">Single-pass membrane protein</topology>
    </subcellularLocation>
</comment>
<dbReference type="EMBL" id="BJZO01000043">
    <property type="protein sequence ID" value="GEO81648.1"/>
    <property type="molecule type" value="Genomic_DNA"/>
</dbReference>
<gene>
    <name evidence="8" type="ORF">ROR02_17790</name>
</gene>
<evidence type="ECO:0000256" key="6">
    <source>
        <dbReference type="SAM" id="Phobius"/>
    </source>
</evidence>
<evidence type="ECO:0000256" key="5">
    <source>
        <dbReference type="SAM" id="MobiDB-lite"/>
    </source>
</evidence>